<dbReference type="Proteomes" id="UP000053424">
    <property type="component" value="Unassembled WGS sequence"/>
</dbReference>
<proteinExistence type="predicted"/>
<dbReference type="AlphaFoldDB" id="A0A0C3BKJ3"/>
<dbReference type="HOGENOM" id="CLU_2705074_0_0_1"/>
<accession>A0A0C3BKJ3</accession>
<evidence type="ECO:0000313" key="3">
    <source>
        <dbReference type="Proteomes" id="UP000053424"/>
    </source>
</evidence>
<evidence type="ECO:0000256" key="1">
    <source>
        <dbReference type="SAM" id="MobiDB-lite"/>
    </source>
</evidence>
<sequence>MNGLLACDYDSDPDAGPSTLNDGQNSNVRSFVVVLSYNSFPFAGIISASDRINRQRLVLRVFWTQGVEYPKPK</sequence>
<gene>
    <name evidence="2" type="ORF">M413DRAFT_279779</name>
</gene>
<organism evidence="2 3">
    <name type="scientific">Hebeloma cylindrosporum</name>
    <dbReference type="NCBI Taxonomy" id="76867"/>
    <lineage>
        <taxon>Eukaryota</taxon>
        <taxon>Fungi</taxon>
        <taxon>Dikarya</taxon>
        <taxon>Basidiomycota</taxon>
        <taxon>Agaricomycotina</taxon>
        <taxon>Agaricomycetes</taxon>
        <taxon>Agaricomycetidae</taxon>
        <taxon>Agaricales</taxon>
        <taxon>Agaricineae</taxon>
        <taxon>Hymenogastraceae</taxon>
        <taxon>Hebeloma</taxon>
    </lineage>
</organism>
<reference evidence="2 3" key="1">
    <citation type="submission" date="2014-04" db="EMBL/GenBank/DDBJ databases">
        <authorList>
            <consortium name="DOE Joint Genome Institute"/>
            <person name="Kuo A."/>
            <person name="Gay G."/>
            <person name="Dore J."/>
            <person name="Kohler A."/>
            <person name="Nagy L.G."/>
            <person name="Floudas D."/>
            <person name="Copeland A."/>
            <person name="Barry K.W."/>
            <person name="Cichocki N."/>
            <person name="Veneault-Fourrey C."/>
            <person name="LaButti K."/>
            <person name="Lindquist E.A."/>
            <person name="Lipzen A."/>
            <person name="Lundell T."/>
            <person name="Morin E."/>
            <person name="Murat C."/>
            <person name="Sun H."/>
            <person name="Tunlid A."/>
            <person name="Henrissat B."/>
            <person name="Grigoriev I.V."/>
            <person name="Hibbett D.S."/>
            <person name="Martin F."/>
            <person name="Nordberg H.P."/>
            <person name="Cantor M.N."/>
            <person name="Hua S.X."/>
        </authorList>
    </citation>
    <scope>NUCLEOTIDE SEQUENCE [LARGE SCALE GENOMIC DNA]</scope>
    <source>
        <strain evidence="3">h7</strain>
    </source>
</reference>
<name>A0A0C3BKJ3_HEBCY</name>
<feature type="region of interest" description="Disordered" evidence="1">
    <location>
        <begin position="1"/>
        <end position="25"/>
    </location>
</feature>
<keyword evidence="3" id="KW-1185">Reference proteome</keyword>
<dbReference type="EMBL" id="KN831799">
    <property type="protein sequence ID" value="KIM37230.1"/>
    <property type="molecule type" value="Genomic_DNA"/>
</dbReference>
<protein>
    <submittedName>
        <fullName evidence="2">Uncharacterized protein</fullName>
    </submittedName>
</protein>
<evidence type="ECO:0000313" key="2">
    <source>
        <dbReference type="EMBL" id="KIM37230.1"/>
    </source>
</evidence>
<reference evidence="3" key="2">
    <citation type="submission" date="2015-01" db="EMBL/GenBank/DDBJ databases">
        <title>Evolutionary Origins and Diversification of the Mycorrhizal Mutualists.</title>
        <authorList>
            <consortium name="DOE Joint Genome Institute"/>
            <consortium name="Mycorrhizal Genomics Consortium"/>
            <person name="Kohler A."/>
            <person name="Kuo A."/>
            <person name="Nagy L.G."/>
            <person name="Floudas D."/>
            <person name="Copeland A."/>
            <person name="Barry K.W."/>
            <person name="Cichocki N."/>
            <person name="Veneault-Fourrey C."/>
            <person name="LaButti K."/>
            <person name="Lindquist E.A."/>
            <person name="Lipzen A."/>
            <person name="Lundell T."/>
            <person name="Morin E."/>
            <person name="Murat C."/>
            <person name="Riley R."/>
            <person name="Ohm R."/>
            <person name="Sun H."/>
            <person name="Tunlid A."/>
            <person name="Henrissat B."/>
            <person name="Grigoriev I.V."/>
            <person name="Hibbett D.S."/>
            <person name="Martin F."/>
        </authorList>
    </citation>
    <scope>NUCLEOTIDE SEQUENCE [LARGE SCALE GENOMIC DNA]</scope>
    <source>
        <strain evidence="3">h7</strain>
    </source>
</reference>